<evidence type="ECO:0000256" key="2">
    <source>
        <dbReference type="PROSITE-ProRule" id="PRU00169"/>
    </source>
</evidence>
<sequence length="132" mass="14686">MNALPARVLVVEDDEVIRELIRLNLELEGFEVFTAMDGQDCLERVGHIRPDVITMDVMMPRLDGWAAVERLRSDGYDRCIVMVTARAQADDRRRGERIGVDDYLTKPFDPDELVDLIRALLGDGDGGVGGAA</sequence>
<evidence type="ECO:0000313" key="6">
    <source>
        <dbReference type="Proteomes" id="UP000467124"/>
    </source>
</evidence>
<dbReference type="InterPro" id="IPR050595">
    <property type="entry name" value="Bact_response_regulator"/>
</dbReference>
<feature type="modified residue" description="4-aspartylphosphate" evidence="2">
    <location>
        <position position="56"/>
    </location>
</feature>
<name>A0A7K2IVD6_9ACTN</name>
<evidence type="ECO:0000313" key="4">
    <source>
        <dbReference type="EMBL" id="MFB8769085.1"/>
    </source>
</evidence>
<dbReference type="InterPro" id="IPR001789">
    <property type="entry name" value="Sig_transdc_resp-reg_receiver"/>
</dbReference>
<organism evidence="5 6">
    <name type="scientific">Nocardiopsis alba</name>
    <dbReference type="NCBI Taxonomy" id="53437"/>
    <lineage>
        <taxon>Bacteria</taxon>
        <taxon>Bacillati</taxon>
        <taxon>Actinomycetota</taxon>
        <taxon>Actinomycetes</taxon>
        <taxon>Streptosporangiales</taxon>
        <taxon>Nocardiopsidaceae</taxon>
        <taxon>Nocardiopsis</taxon>
    </lineage>
</organism>
<gene>
    <name evidence="5" type="ORF">GTW20_17080</name>
    <name evidence="4" type="ORF">VSQ78_15365</name>
</gene>
<dbReference type="OMA" id="ISACTQY"/>
<dbReference type="SUPFAM" id="SSF52172">
    <property type="entry name" value="CheY-like"/>
    <property type="match status" value="1"/>
</dbReference>
<dbReference type="AlphaFoldDB" id="A0A7K2IVD6"/>
<evidence type="ECO:0000259" key="3">
    <source>
        <dbReference type="PROSITE" id="PS50110"/>
    </source>
</evidence>
<keyword evidence="1 2" id="KW-0597">Phosphoprotein</keyword>
<evidence type="ECO:0000313" key="5">
    <source>
        <dbReference type="EMBL" id="MYR33921.1"/>
    </source>
</evidence>
<protein>
    <submittedName>
        <fullName evidence="5">Response regulator</fullName>
    </submittedName>
</protein>
<feature type="domain" description="Response regulatory" evidence="3">
    <location>
        <begin position="7"/>
        <end position="121"/>
    </location>
</feature>
<dbReference type="GeneID" id="91391202"/>
<dbReference type="PANTHER" id="PTHR44591:SF18">
    <property type="entry name" value="REGULATORY PROTEIN"/>
    <property type="match status" value="1"/>
</dbReference>
<reference evidence="5 6" key="1">
    <citation type="journal article" date="2019" name="Nat. Commun.">
        <title>The antimicrobial potential of Streptomyces from insect microbiomes.</title>
        <authorList>
            <person name="Chevrette M.G."/>
            <person name="Carlson C.M."/>
            <person name="Ortega H.E."/>
            <person name="Thomas C."/>
            <person name="Ananiev G.E."/>
            <person name="Barns K.J."/>
            <person name="Book A.J."/>
            <person name="Cagnazzo J."/>
            <person name="Carlos C."/>
            <person name="Flanigan W."/>
            <person name="Grubbs K.J."/>
            <person name="Horn H.A."/>
            <person name="Hoffmann F.M."/>
            <person name="Klassen J.L."/>
            <person name="Knack J.J."/>
            <person name="Lewin G.R."/>
            <person name="McDonald B.R."/>
            <person name="Muller L."/>
            <person name="Melo W.G.P."/>
            <person name="Pinto-Tomas A.A."/>
            <person name="Schmitz A."/>
            <person name="Wendt-Pienkowski E."/>
            <person name="Wildman S."/>
            <person name="Zhao M."/>
            <person name="Zhang F."/>
            <person name="Bugni T.S."/>
            <person name="Andes D.R."/>
            <person name="Pupo M.T."/>
            <person name="Currie C.R."/>
        </authorList>
    </citation>
    <scope>NUCLEOTIDE SEQUENCE [LARGE SCALE GENOMIC DNA]</scope>
    <source>
        <strain evidence="5 6">SID5840</strain>
    </source>
</reference>
<dbReference type="EMBL" id="JAYMRS010000005">
    <property type="protein sequence ID" value="MFB8769085.1"/>
    <property type="molecule type" value="Genomic_DNA"/>
</dbReference>
<accession>A0A7K2IVD6</accession>
<dbReference type="EMBL" id="WWHY01000001">
    <property type="protein sequence ID" value="MYR33921.1"/>
    <property type="molecule type" value="Genomic_DNA"/>
</dbReference>
<dbReference type="InterPro" id="IPR011006">
    <property type="entry name" value="CheY-like_superfamily"/>
</dbReference>
<evidence type="ECO:0000256" key="1">
    <source>
        <dbReference type="ARBA" id="ARBA00022553"/>
    </source>
</evidence>
<dbReference type="PROSITE" id="PS50110">
    <property type="entry name" value="RESPONSE_REGULATORY"/>
    <property type="match status" value="1"/>
</dbReference>
<dbReference type="Proteomes" id="UP000467124">
    <property type="component" value="Unassembled WGS sequence"/>
</dbReference>
<reference evidence="4 7" key="2">
    <citation type="submission" date="2024-01" db="EMBL/GenBank/DDBJ databases">
        <title>Genome mining of biosynthetic gene clusters to explore secondary metabolites of Streptomyces sp.</title>
        <authorList>
            <person name="Baig A."/>
            <person name="Ajitkumar Shintre N."/>
            <person name="Kumar H."/>
            <person name="Anbarasu A."/>
            <person name="Ramaiah S."/>
        </authorList>
    </citation>
    <scope>NUCLEOTIDE SEQUENCE [LARGE SCALE GENOMIC DNA]</scope>
    <source>
        <strain evidence="4 7">A01</strain>
    </source>
</reference>
<dbReference type="RefSeq" id="WP_014912329.1">
    <property type="nucleotide sequence ID" value="NZ_BAZE01000004.1"/>
</dbReference>
<dbReference type="CDD" id="cd17574">
    <property type="entry name" value="REC_OmpR"/>
    <property type="match status" value="1"/>
</dbReference>
<dbReference type="Proteomes" id="UP001585053">
    <property type="component" value="Unassembled WGS sequence"/>
</dbReference>
<dbReference type="Pfam" id="PF00072">
    <property type="entry name" value="Response_reg"/>
    <property type="match status" value="1"/>
</dbReference>
<keyword evidence="7" id="KW-1185">Reference proteome</keyword>
<dbReference type="GO" id="GO:0000160">
    <property type="term" value="P:phosphorelay signal transduction system"/>
    <property type="evidence" value="ECO:0007669"/>
    <property type="project" value="InterPro"/>
</dbReference>
<dbReference type="SMART" id="SM00448">
    <property type="entry name" value="REC"/>
    <property type="match status" value="1"/>
</dbReference>
<evidence type="ECO:0000313" key="7">
    <source>
        <dbReference type="Proteomes" id="UP001585053"/>
    </source>
</evidence>
<proteinExistence type="predicted"/>
<dbReference type="PANTHER" id="PTHR44591">
    <property type="entry name" value="STRESS RESPONSE REGULATOR PROTEIN 1"/>
    <property type="match status" value="1"/>
</dbReference>
<dbReference type="Gene3D" id="3.40.50.2300">
    <property type="match status" value="1"/>
</dbReference>
<comment type="caution">
    <text evidence="5">The sequence shown here is derived from an EMBL/GenBank/DDBJ whole genome shotgun (WGS) entry which is preliminary data.</text>
</comment>